<feature type="domain" description="Formin GTPase-binding" evidence="1">
    <location>
        <begin position="101"/>
        <end position="212"/>
    </location>
</feature>
<dbReference type="Ensembl" id="ENSOKIT00005099081.1">
    <property type="protein sequence ID" value="ENSOKIP00005092741.1"/>
    <property type="gene ID" value="ENSOKIG00005040434.1"/>
</dbReference>
<dbReference type="InterPro" id="IPR051412">
    <property type="entry name" value="Formin_Homology_Diaphanous_sf"/>
</dbReference>
<dbReference type="Proteomes" id="UP000694557">
    <property type="component" value="Unassembled WGS sequence"/>
</dbReference>
<reference evidence="2" key="1">
    <citation type="submission" date="2025-08" db="UniProtKB">
        <authorList>
            <consortium name="Ensembl"/>
        </authorList>
    </citation>
    <scope>IDENTIFICATION</scope>
</reference>
<evidence type="ECO:0000313" key="2">
    <source>
        <dbReference type="Ensembl" id="ENSOKIP00005092741.1"/>
    </source>
</evidence>
<organism evidence="2 3">
    <name type="scientific">Oncorhynchus kisutch</name>
    <name type="common">Coho salmon</name>
    <name type="synonym">Salmo kisutch</name>
    <dbReference type="NCBI Taxonomy" id="8019"/>
    <lineage>
        <taxon>Eukaryota</taxon>
        <taxon>Metazoa</taxon>
        <taxon>Chordata</taxon>
        <taxon>Craniata</taxon>
        <taxon>Vertebrata</taxon>
        <taxon>Euteleostomi</taxon>
        <taxon>Actinopterygii</taxon>
        <taxon>Neopterygii</taxon>
        <taxon>Teleostei</taxon>
        <taxon>Protacanthopterygii</taxon>
        <taxon>Salmoniformes</taxon>
        <taxon>Salmonidae</taxon>
        <taxon>Salmoninae</taxon>
        <taxon>Oncorhynchus</taxon>
    </lineage>
</organism>
<dbReference type="InterPro" id="IPR011989">
    <property type="entry name" value="ARM-like"/>
</dbReference>
<dbReference type="PANTHER" id="PTHR45691:SF9">
    <property type="entry name" value="PROTEIN DIAPHANOUS HOMOLOG 3"/>
    <property type="match status" value="1"/>
</dbReference>
<dbReference type="PANTHER" id="PTHR45691">
    <property type="entry name" value="PROTEIN DIAPHANOUS"/>
    <property type="match status" value="1"/>
</dbReference>
<dbReference type="Gene3D" id="1.10.20.40">
    <property type="entry name" value="Formin, diaphanous GTPase-binding domain"/>
    <property type="match status" value="1"/>
</dbReference>
<name>A0A8C7N0X7_ONCKI</name>
<dbReference type="GO" id="GO:0003779">
    <property type="term" value="F:actin binding"/>
    <property type="evidence" value="ECO:0007669"/>
    <property type="project" value="InterPro"/>
</dbReference>
<dbReference type="GO" id="GO:0005884">
    <property type="term" value="C:actin filament"/>
    <property type="evidence" value="ECO:0007669"/>
    <property type="project" value="TreeGrafter"/>
</dbReference>
<accession>A0A8C7N0X7</accession>
<keyword evidence="3" id="KW-1185">Reference proteome</keyword>
<dbReference type="Gene3D" id="1.25.10.10">
    <property type="entry name" value="Leucine-rich Repeat Variant"/>
    <property type="match status" value="1"/>
</dbReference>
<dbReference type="InterPro" id="IPR016024">
    <property type="entry name" value="ARM-type_fold"/>
</dbReference>
<dbReference type="GO" id="GO:0031267">
    <property type="term" value="F:small GTPase binding"/>
    <property type="evidence" value="ECO:0007669"/>
    <property type="project" value="InterPro"/>
</dbReference>
<dbReference type="InterPro" id="IPR044933">
    <property type="entry name" value="DIA_GBD_sf"/>
</dbReference>
<dbReference type="InterPro" id="IPR010473">
    <property type="entry name" value="GTPase-bd"/>
</dbReference>
<evidence type="ECO:0000313" key="3">
    <source>
        <dbReference type="Proteomes" id="UP000694557"/>
    </source>
</evidence>
<dbReference type="AlphaFoldDB" id="A0A8C7N0X7"/>
<reference evidence="2" key="2">
    <citation type="submission" date="2025-09" db="UniProtKB">
        <authorList>
            <consortium name="Ensembl"/>
        </authorList>
    </citation>
    <scope>IDENTIFICATION</scope>
</reference>
<dbReference type="GO" id="GO:0030041">
    <property type="term" value="P:actin filament polymerization"/>
    <property type="evidence" value="ECO:0007669"/>
    <property type="project" value="TreeGrafter"/>
</dbReference>
<dbReference type="SMART" id="SM01140">
    <property type="entry name" value="Drf_GBD"/>
    <property type="match status" value="1"/>
</dbReference>
<dbReference type="SUPFAM" id="SSF48371">
    <property type="entry name" value="ARM repeat"/>
    <property type="match status" value="1"/>
</dbReference>
<proteinExistence type="predicted"/>
<evidence type="ECO:0000259" key="1">
    <source>
        <dbReference type="SMART" id="SM01140"/>
    </source>
</evidence>
<dbReference type="GeneTree" id="ENSGT00940000157767"/>
<dbReference type="Pfam" id="PF06371">
    <property type="entry name" value="Drf_GBD"/>
    <property type="match status" value="1"/>
</dbReference>
<protein>
    <recommendedName>
        <fullName evidence="1">Formin GTPase-binding domain-containing protein</fullName>
    </recommendedName>
</protein>
<sequence length="212" mass="22756">LALLSPLCFSLCLSLCLSLALLLSLLSPLCFSLSLSPLSLSLSLSLPSDSLSLSSLSPLSLPPSLSSPLSFLSLSPLSLLSLFPSLLSPLCFSYSLSVSLSVSLSSLQEDMNLNDDKKAPLREKDLSTKREMVIQYIVTASKTGSVCSSHQISPQEFLGELKSGVTDERLMACLDSLRVSLTSNPVSWVQSFGHEGLGLLLDILEKLLHKKQ</sequence>